<sequence>MEIISSASYGNVKRYWRRKGYQRLNGANKRKLKIARLGSGRRWKLRIVPAQLHMKIASPIKILAKVHDAYIDMMIRLATNIGSLNNKGFFRGKKVAKDQHISMVSSGDEVDSRLVLEIYKRLAASRDLGDF</sequence>
<dbReference type="AlphaFoldDB" id="A0AAV1R0W3"/>
<name>A0AAV1R0W3_9ROSI</name>
<proteinExistence type="predicted"/>
<dbReference type="PANTHER" id="PTHR33702:SF2">
    <property type="match status" value="1"/>
</dbReference>
<dbReference type="EMBL" id="CAWUPB010000851">
    <property type="protein sequence ID" value="CAK7326645.1"/>
    <property type="molecule type" value="Genomic_DNA"/>
</dbReference>
<dbReference type="Proteomes" id="UP001314170">
    <property type="component" value="Unassembled WGS sequence"/>
</dbReference>
<gene>
    <name evidence="1" type="ORF">DCAF_LOCUS4348</name>
</gene>
<protein>
    <submittedName>
        <fullName evidence="1">Uncharacterized protein</fullName>
    </submittedName>
</protein>
<accession>A0AAV1R0W3</accession>
<dbReference type="PANTHER" id="PTHR33702">
    <property type="entry name" value="BNAA09G40010D PROTEIN"/>
    <property type="match status" value="1"/>
</dbReference>
<evidence type="ECO:0000313" key="1">
    <source>
        <dbReference type="EMBL" id="CAK7326645.1"/>
    </source>
</evidence>
<reference evidence="1 2" key="1">
    <citation type="submission" date="2024-01" db="EMBL/GenBank/DDBJ databases">
        <authorList>
            <person name="Waweru B."/>
        </authorList>
    </citation>
    <scope>NUCLEOTIDE SEQUENCE [LARGE SCALE GENOMIC DNA]</scope>
</reference>
<keyword evidence="2" id="KW-1185">Reference proteome</keyword>
<organism evidence="1 2">
    <name type="scientific">Dovyalis caffra</name>
    <dbReference type="NCBI Taxonomy" id="77055"/>
    <lineage>
        <taxon>Eukaryota</taxon>
        <taxon>Viridiplantae</taxon>
        <taxon>Streptophyta</taxon>
        <taxon>Embryophyta</taxon>
        <taxon>Tracheophyta</taxon>
        <taxon>Spermatophyta</taxon>
        <taxon>Magnoliopsida</taxon>
        <taxon>eudicotyledons</taxon>
        <taxon>Gunneridae</taxon>
        <taxon>Pentapetalae</taxon>
        <taxon>rosids</taxon>
        <taxon>fabids</taxon>
        <taxon>Malpighiales</taxon>
        <taxon>Salicaceae</taxon>
        <taxon>Flacourtieae</taxon>
        <taxon>Dovyalis</taxon>
    </lineage>
</organism>
<comment type="caution">
    <text evidence="1">The sequence shown here is derived from an EMBL/GenBank/DDBJ whole genome shotgun (WGS) entry which is preliminary data.</text>
</comment>
<evidence type="ECO:0000313" key="2">
    <source>
        <dbReference type="Proteomes" id="UP001314170"/>
    </source>
</evidence>